<dbReference type="AlphaFoldDB" id="A0A7Z0VPI8"/>
<evidence type="ECO:0000313" key="2">
    <source>
        <dbReference type="Proteomes" id="UP000094769"/>
    </source>
</evidence>
<dbReference type="EMBL" id="MARB01000001">
    <property type="protein sequence ID" value="ODJ89522.1"/>
    <property type="molecule type" value="Genomic_DNA"/>
</dbReference>
<dbReference type="Proteomes" id="UP000094769">
    <property type="component" value="Unassembled WGS sequence"/>
</dbReference>
<sequence>MTFGFSLINLDRTIIILENVYVLIIYQHFSLLHPPLVDIFSAAPLPRFFLSFQFPVRRQEHRIAIAEKTVALFNRMLIGLHDAIISGKSRH</sequence>
<proteinExistence type="predicted"/>
<gene>
    <name evidence="1" type="ORF">CODIS_00820</name>
</gene>
<reference evidence="1 2" key="1">
    <citation type="submission" date="2016-06" db="EMBL/GenBank/DDBJ databases">
        <title>Genome sequence of endosymbiont of Candidatus Endolucinida thiodiazotropha.</title>
        <authorList>
            <person name="Poehlein A."/>
            <person name="Koenig S."/>
            <person name="Heiden S.E."/>
            <person name="Thuermer A."/>
            <person name="Voget S."/>
            <person name="Daniel R."/>
            <person name="Markert S."/>
            <person name="Gros O."/>
            <person name="Schweder T."/>
        </authorList>
    </citation>
    <scope>NUCLEOTIDE SEQUENCE [LARGE SCALE GENOMIC DNA]</scope>
    <source>
        <strain evidence="1 2">COS</strain>
    </source>
</reference>
<accession>A0A7Z0VPI8</accession>
<comment type="caution">
    <text evidence="1">The sequence shown here is derived from an EMBL/GenBank/DDBJ whole genome shotgun (WGS) entry which is preliminary data.</text>
</comment>
<organism evidence="1 2">
    <name type="scientific">Candidatus Thiodiazotropha endolucinida</name>
    <dbReference type="NCBI Taxonomy" id="1655433"/>
    <lineage>
        <taxon>Bacteria</taxon>
        <taxon>Pseudomonadati</taxon>
        <taxon>Pseudomonadota</taxon>
        <taxon>Gammaproteobacteria</taxon>
        <taxon>Chromatiales</taxon>
        <taxon>Sedimenticolaceae</taxon>
        <taxon>Candidatus Thiodiazotropha</taxon>
    </lineage>
</organism>
<evidence type="ECO:0000313" key="1">
    <source>
        <dbReference type="EMBL" id="ODJ89522.1"/>
    </source>
</evidence>
<name>A0A7Z0VPI8_9GAMM</name>
<keyword evidence="2" id="KW-1185">Reference proteome</keyword>
<protein>
    <submittedName>
        <fullName evidence="1">Uncharacterized protein</fullName>
    </submittedName>
</protein>